<dbReference type="SUPFAM" id="SSF50151">
    <property type="entry name" value="SacY-like RNA-binding domain"/>
    <property type="match status" value="1"/>
</dbReference>
<dbReference type="InterPro" id="IPR036634">
    <property type="entry name" value="PRD_sf"/>
</dbReference>
<dbReference type="InterPro" id="IPR050661">
    <property type="entry name" value="BglG_antiterminators"/>
</dbReference>
<comment type="caution">
    <text evidence="3">The sequence shown here is derived from an EMBL/GenBank/DDBJ whole genome shotgun (WGS) entry which is preliminary data.</text>
</comment>
<evidence type="ECO:0000259" key="2">
    <source>
        <dbReference type="PROSITE" id="PS51372"/>
    </source>
</evidence>
<dbReference type="PANTHER" id="PTHR30185">
    <property type="entry name" value="CRYPTIC BETA-GLUCOSIDE BGL OPERON ANTITERMINATOR"/>
    <property type="match status" value="1"/>
</dbReference>
<dbReference type="PANTHER" id="PTHR30185:SF15">
    <property type="entry name" value="CRYPTIC BETA-GLUCOSIDE BGL OPERON ANTITERMINATOR"/>
    <property type="match status" value="1"/>
</dbReference>
<dbReference type="AlphaFoldDB" id="A0AAW6CRP9"/>
<dbReference type="InterPro" id="IPR004341">
    <property type="entry name" value="CAT_RNA-bd_dom"/>
</dbReference>
<dbReference type="Gene3D" id="2.30.24.10">
    <property type="entry name" value="CAT RNA-binding domain"/>
    <property type="match status" value="1"/>
</dbReference>
<dbReference type="SUPFAM" id="SSF63520">
    <property type="entry name" value="PTS-regulatory domain, PRD"/>
    <property type="match status" value="2"/>
</dbReference>
<gene>
    <name evidence="3" type="ORF">PND82_01880</name>
</gene>
<dbReference type="Pfam" id="PF00874">
    <property type="entry name" value="PRD"/>
    <property type="match status" value="2"/>
</dbReference>
<dbReference type="GO" id="GO:0003723">
    <property type="term" value="F:RNA binding"/>
    <property type="evidence" value="ECO:0007669"/>
    <property type="project" value="InterPro"/>
</dbReference>
<dbReference type="SMART" id="SM01061">
    <property type="entry name" value="CAT_RBD"/>
    <property type="match status" value="1"/>
</dbReference>
<dbReference type="PROSITE" id="PS51372">
    <property type="entry name" value="PRD_2"/>
    <property type="match status" value="2"/>
</dbReference>
<evidence type="ECO:0000256" key="1">
    <source>
        <dbReference type="ARBA" id="ARBA00022737"/>
    </source>
</evidence>
<dbReference type="InterPro" id="IPR011608">
    <property type="entry name" value="PRD"/>
</dbReference>
<sequence length="278" mass="32341">MTERIRRIFNNNALLAINEKGQEVIYVGRGLAYGCSKGDIVRKEYIDKTFSLSSDHNEKFTELIEEFSLEDILLAEKAISYIKQKSKDVLSDSIYVTLTDHISIMLERIRKGCDFDYTSLLNIKQLYHEEFKIAEGVVDLISQDLKMEIPKAEANFITLHIVNASTDSNIVKVYKITNMMTGILNIVKTRFDISETDNIDYDRFVTHCRFLVNRIIDQQKTNLDSGKELKAWSSLISIYDDENECVNEITDYLLQKYNYSINKEERLYLMLHLAKLTR</sequence>
<dbReference type="Gene3D" id="1.10.1790.10">
    <property type="entry name" value="PRD domain"/>
    <property type="match status" value="2"/>
</dbReference>
<feature type="domain" description="PRD" evidence="2">
    <location>
        <begin position="66"/>
        <end position="171"/>
    </location>
</feature>
<dbReference type="RefSeq" id="WP_272000909.1">
    <property type="nucleotide sequence ID" value="NZ_JAQLXO010000001.1"/>
</dbReference>
<dbReference type="InterPro" id="IPR036650">
    <property type="entry name" value="CAT_RNA-bd_dom_sf"/>
</dbReference>
<proteinExistence type="predicted"/>
<reference evidence="3" key="1">
    <citation type="submission" date="2023-01" db="EMBL/GenBank/DDBJ databases">
        <title>Human gut microbiome strain richness.</title>
        <authorList>
            <person name="Chen-Liaw A."/>
        </authorList>
    </citation>
    <scope>NUCLEOTIDE SEQUENCE</scope>
    <source>
        <strain evidence="3">D8_m1001271B151109d0_201107</strain>
    </source>
</reference>
<evidence type="ECO:0000313" key="3">
    <source>
        <dbReference type="EMBL" id="MDB7981566.1"/>
    </source>
</evidence>
<feature type="domain" description="PRD" evidence="2">
    <location>
        <begin position="172"/>
        <end position="278"/>
    </location>
</feature>
<dbReference type="Pfam" id="PF03123">
    <property type="entry name" value="CAT_RBD"/>
    <property type="match status" value="1"/>
</dbReference>
<dbReference type="GO" id="GO:0006355">
    <property type="term" value="P:regulation of DNA-templated transcription"/>
    <property type="evidence" value="ECO:0007669"/>
    <property type="project" value="InterPro"/>
</dbReference>
<dbReference type="EMBL" id="JAQLXO010000001">
    <property type="protein sequence ID" value="MDB7981566.1"/>
    <property type="molecule type" value="Genomic_DNA"/>
</dbReference>
<dbReference type="Proteomes" id="UP001212981">
    <property type="component" value="Unassembled WGS sequence"/>
</dbReference>
<organism evidence="3 4">
    <name type="scientific">Faecalicoccus pleomorphus</name>
    <dbReference type="NCBI Taxonomy" id="1323"/>
    <lineage>
        <taxon>Bacteria</taxon>
        <taxon>Bacillati</taxon>
        <taxon>Bacillota</taxon>
        <taxon>Erysipelotrichia</taxon>
        <taxon>Erysipelotrichales</taxon>
        <taxon>Erysipelotrichaceae</taxon>
        <taxon>Faecalicoccus</taxon>
    </lineage>
</organism>
<keyword evidence="1" id="KW-0677">Repeat</keyword>
<accession>A0AAW6CRP9</accession>
<name>A0AAW6CRP9_9FIRM</name>
<protein>
    <submittedName>
        <fullName evidence="3">PRD domain-containing protein</fullName>
    </submittedName>
</protein>
<evidence type="ECO:0000313" key="4">
    <source>
        <dbReference type="Proteomes" id="UP001212981"/>
    </source>
</evidence>